<dbReference type="OrthoDB" id="2686513at2759"/>
<keyword evidence="3" id="KW-1185">Reference proteome</keyword>
<feature type="transmembrane region" description="Helical" evidence="1">
    <location>
        <begin position="52"/>
        <end position="71"/>
    </location>
</feature>
<evidence type="ECO:0000313" key="3">
    <source>
        <dbReference type="Proteomes" id="UP000297245"/>
    </source>
</evidence>
<sequence length="134" mass="15144">MIRFRSIQAAGAWEALFLYDTLLLTLLLYKGFKTRRELGRLPLLEIILRDGALCYIAMTLVIVANIFTFYFTGPFMRGGLSTISSATSVTMTSRITFRLHANGREETRTSYQLDTLRFAGTTDQHNADSQPSHV</sequence>
<proteinExistence type="predicted"/>
<evidence type="ECO:0000313" key="2">
    <source>
        <dbReference type="EMBL" id="THU76560.1"/>
    </source>
</evidence>
<organism evidence="2 3">
    <name type="scientific">Dendrothele bispora (strain CBS 962.96)</name>
    <dbReference type="NCBI Taxonomy" id="1314807"/>
    <lineage>
        <taxon>Eukaryota</taxon>
        <taxon>Fungi</taxon>
        <taxon>Dikarya</taxon>
        <taxon>Basidiomycota</taxon>
        <taxon>Agaricomycotina</taxon>
        <taxon>Agaricomycetes</taxon>
        <taxon>Agaricomycetidae</taxon>
        <taxon>Agaricales</taxon>
        <taxon>Agaricales incertae sedis</taxon>
        <taxon>Dendrothele</taxon>
    </lineage>
</organism>
<reference evidence="2 3" key="1">
    <citation type="journal article" date="2019" name="Nat. Ecol. Evol.">
        <title>Megaphylogeny resolves global patterns of mushroom evolution.</title>
        <authorList>
            <person name="Varga T."/>
            <person name="Krizsan K."/>
            <person name="Foldi C."/>
            <person name="Dima B."/>
            <person name="Sanchez-Garcia M."/>
            <person name="Sanchez-Ramirez S."/>
            <person name="Szollosi G.J."/>
            <person name="Szarkandi J.G."/>
            <person name="Papp V."/>
            <person name="Albert L."/>
            <person name="Andreopoulos W."/>
            <person name="Angelini C."/>
            <person name="Antonin V."/>
            <person name="Barry K.W."/>
            <person name="Bougher N.L."/>
            <person name="Buchanan P."/>
            <person name="Buyck B."/>
            <person name="Bense V."/>
            <person name="Catcheside P."/>
            <person name="Chovatia M."/>
            <person name="Cooper J."/>
            <person name="Damon W."/>
            <person name="Desjardin D."/>
            <person name="Finy P."/>
            <person name="Geml J."/>
            <person name="Haridas S."/>
            <person name="Hughes K."/>
            <person name="Justo A."/>
            <person name="Karasinski D."/>
            <person name="Kautmanova I."/>
            <person name="Kiss B."/>
            <person name="Kocsube S."/>
            <person name="Kotiranta H."/>
            <person name="LaButti K.M."/>
            <person name="Lechner B.E."/>
            <person name="Liimatainen K."/>
            <person name="Lipzen A."/>
            <person name="Lukacs Z."/>
            <person name="Mihaltcheva S."/>
            <person name="Morgado L.N."/>
            <person name="Niskanen T."/>
            <person name="Noordeloos M.E."/>
            <person name="Ohm R.A."/>
            <person name="Ortiz-Santana B."/>
            <person name="Ovrebo C."/>
            <person name="Racz N."/>
            <person name="Riley R."/>
            <person name="Savchenko A."/>
            <person name="Shiryaev A."/>
            <person name="Soop K."/>
            <person name="Spirin V."/>
            <person name="Szebenyi C."/>
            <person name="Tomsovsky M."/>
            <person name="Tulloss R.E."/>
            <person name="Uehling J."/>
            <person name="Grigoriev I.V."/>
            <person name="Vagvolgyi C."/>
            <person name="Papp T."/>
            <person name="Martin F.M."/>
            <person name="Miettinen O."/>
            <person name="Hibbett D.S."/>
            <person name="Nagy L.G."/>
        </authorList>
    </citation>
    <scope>NUCLEOTIDE SEQUENCE [LARGE SCALE GENOMIC DNA]</scope>
    <source>
        <strain evidence="2 3">CBS 962.96</strain>
    </source>
</reference>
<dbReference type="Proteomes" id="UP000297245">
    <property type="component" value="Unassembled WGS sequence"/>
</dbReference>
<dbReference type="EMBL" id="ML180842">
    <property type="protein sequence ID" value="THU76560.1"/>
    <property type="molecule type" value="Genomic_DNA"/>
</dbReference>
<protein>
    <submittedName>
        <fullName evidence="2">Uncharacterized protein</fullName>
    </submittedName>
</protein>
<feature type="transmembrane region" description="Helical" evidence="1">
    <location>
        <begin position="12"/>
        <end position="32"/>
    </location>
</feature>
<keyword evidence="1" id="KW-0812">Transmembrane</keyword>
<keyword evidence="1" id="KW-0472">Membrane</keyword>
<accession>A0A4S8KLZ7</accession>
<name>A0A4S8KLZ7_DENBC</name>
<evidence type="ECO:0000256" key="1">
    <source>
        <dbReference type="SAM" id="Phobius"/>
    </source>
</evidence>
<dbReference type="AlphaFoldDB" id="A0A4S8KLZ7"/>
<keyword evidence="1" id="KW-1133">Transmembrane helix</keyword>
<gene>
    <name evidence="2" type="ORF">K435DRAFT_153330</name>
</gene>